<dbReference type="EMBL" id="CM055114">
    <property type="protein sequence ID" value="KAJ7515113.1"/>
    <property type="molecule type" value="Genomic_DNA"/>
</dbReference>
<accession>A0ACC2ABZ3</accession>
<evidence type="ECO:0000313" key="2">
    <source>
        <dbReference type="Proteomes" id="UP001162992"/>
    </source>
</evidence>
<organism evidence="1 2">
    <name type="scientific">Diphasiastrum complanatum</name>
    <name type="common">Issler's clubmoss</name>
    <name type="synonym">Lycopodium complanatum</name>
    <dbReference type="NCBI Taxonomy" id="34168"/>
    <lineage>
        <taxon>Eukaryota</taxon>
        <taxon>Viridiplantae</taxon>
        <taxon>Streptophyta</taxon>
        <taxon>Embryophyta</taxon>
        <taxon>Tracheophyta</taxon>
        <taxon>Lycopodiopsida</taxon>
        <taxon>Lycopodiales</taxon>
        <taxon>Lycopodiaceae</taxon>
        <taxon>Lycopodioideae</taxon>
        <taxon>Diphasiastrum</taxon>
    </lineage>
</organism>
<reference evidence="2" key="1">
    <citation type="journal article" date="2024" name="Proc. Natl. Acad. Sci. U.S.A.">
        <title>Extraordinary preservation of gene collinearity over three hundred million years revealed in homosporous lycophytes.</title>
        <authorList>
            <person name="Li C."/>
            <person name="Wickell D."/>
            <person name="Kuo L.Y."/>
            <person name="Chen X."/>
            <person name="Nie B."/>
            <person name="Liao X."/>
            <person name="Peng D."/>
            <person name="Ji J."/>
            <person name="Jenkins J."/>
            <person name="Williams M."/>
            <person name="Shu S."/>
            <person name="Plott C."/>
            <person name="Barry K."/>
            <person name="Rajasekar S."/>
            <person name="Grimwood J."/>
            <person name="Han X."/>
            <person name="Sun S."/>
            <person name="Hou Z."/>
            <person name="He W."/>
            <person name="Dai G."/>
            <person name="Sun C."/>
            <person name="Schmutz J."/>
            <person name="Leebens-Mack J.H."/>
            <person name="Li F.W."/>
            <person name="Wang L."/>
        </authorList>
    </citation>
    <scope>NUCLEOTIDE SEQUENCE [LARGE SCALE GENOMIC DNA]</scope>
    <source>
        <strain evidence="2">cv. PW_Plant_1</strain>
    </source>
</reference>
<evidence type="ECO:0000313" key="1">
    <source>
        <dbReference type="EMBL" id="KAJ7515113.1"/>
    </source>
</evidence>
<protein>
    <submittedName>
        <fullName evidence="1">Uncharacterized protein</fullName>
    </submittedName>
</protein>
<sequence length="287" mass="31985">MAFCHGSDVVIMPASQYKCPSSFHSRIPLCLLPSFLNFGNSLQIAHTCTAARIISSCTLPFHTQSLELISARNRLDGCCYSESLTNAPFTSFRQKRYSSFYREHRATDLGYFRRGVQQRSWARANARFDPGGGNGGNDGAGRVVWNLALAGGLTYLTITGKLGWVFDAFVSLWLLGILLPIVGVVAFLWFADRETITGNCPNCGNEFQVFKFTVKDESQLCPYCSQPFRIDGEQFVRDLPHFSSQKSFKEAFRGFGQWNNSSSKKPESPGIIVDVEAEVLDKDEVGR</sequence>
<comment type="caution">
    <text evidence="1">The sequence shown here is derived from an EMBL/GenBank/DDBJ whole genome shotgun (WGS) entry which is preliminary data.</text>
</comment>
<keyword evidence="2" id="KW-1185">Reference proteome</keyword>
<proteinExistence type="predicted"/>
<gene>
    <name evidence="1" type="ORF">O6H91_23G071700</name>
</gene>
<name>A0ACC2ABZ3_DIPCM</name>
<dbReference type="Proteomes" id="UP001162992">
    <property type="component" value="Chromosome 23"/>
</dbReference>